<organism evidence="1 2">
    <name type="scientific">Paraburkholderia caballeronis</name>
    <dbReference type="NCBI Taxonomy" id="416943"/>
    <lineage>
        <taxon>Bacteria</taxon>
        <taxon>Pseudomonadati</taxon>
        <taxon>Pseudomonadota</taxon>
        <taxon>Betaproteobacteria</taxon>
        <taxon>Burkholderiales</taxon>
        <taxon>Burkholderiaceae</taxon>
        <taxon>Paraburkholderia</taxon>
    </lineage>
</organism>
<sequence>MQKFDGIEPVDCVMRRARVAEMPPPAEGYAIRYPIGGMVLLAMAESRGA</sequence>
<keyword evidence="2" id="KW-1185">Reference proteome</keyword>
<name>A0A1H7MWW1_9BURK</name>
<gene>
    <name evidence="1" type="ORF">SAMN05192542_105194</name>
</gene>
<evidence type="ECO:0000313" key="1">
    <source>
        <dbReference type="EMBL" id="SEL15107.1"/>
    </source>
</evidence>
<dbReference type="Proteomes" id="UP000199120">
    <property type="component" value="Unassembled WGS sequence"/>
</dbReference>
<dbReference type="EMBL" id="FOAJ01000005">
    <property type="protein sequence ID" value="SEL15107.1"/>
    <property type="molecule type" value="Genomic_DNA"/>
</dbReference>
<dbReference type="RefSeq" id="WP_167627002.1">
    <property type="nucleotide sequence ID" value="NZ_FNSR01000001.1"/>
</dbReference>
<proteinExistence type="predicted"/>
<evidence type="ECO:0000313" key="2">
    <source>
        <dbReference type="Proteomes" id="UP000199120"/>
    </source>
</evidence>
<protein>
    <submittedName>
        <fullName evidence="1">Uncharacterized protein</fullName>
    </submittedName>
</protein>
<reference evidence="2" key="1">
    <citation type="submission" date="2016-10" db="EMBL/GenBank/DDBJ databases">
        <authorList>
            <person name="Varghese N."/>
            <person name="Submissions S."/>
        </authorList>
    </citation>
    <scope>NUCLEOTIDE SEQUENCE [LARGE SCALE GENOMIC DNA]</scope>
    <source>
        <strain evidence="2">LMG 26416</strain>
    </source>
</reference>
<accession>A0A1H7MWW1</accession>
<dbReference type="AlphaFoldDB" id="A0A1H7MWW1"/>